<gene>
    <name evidence="12" type="primary">dnaG</name>
    <name evidence="17" type="ORF">SAMN02745191_1497</name>
</gene>
<keyword evidence="2 12" id="KW-0639">Primosome</keyword>
<evidence type="ECO:0000256" key="8">
    <source>
        <dbReference type="ARBA" id="ARBA00022833"/>
    </source>
</evidence>
<dbReference type="Pfam" id="PF01807">
    <property type="entry name" value="Zn_ribbon_DnaG"/>
    <property type="match status" value="1"/>
</dbReference>
<dbReference type="InterPro" id="IPR006171">
    <property type="entry name" value="TOPRIM_dom"/>
</dbReference>
<comment type="subunit">
    <text evidence="12">Monomer. Interacts with DnaB.</text>
</comment>
<name>A0A1T4N6C9_9FIRM</name>
<evidence type="ECO:0000256" key="14">
    <source>
        <dbReference type="PIRSR" id="PIRSR002811-1"/>
    </source>
</evidence>
<dbReference type="SMART" id="SM00493">
    <property type="entry name" value="TOPRIM"/>
    <property type="match status" value="1"/>
</dbReference>
<keyword evidence="9" id="KW-0460">Magnesium</keyword>
<dbReference type="EC" id="2.7.7.101" evidence="12"/>
<dbReference type="HAMAP" id="MF_00974">
    <property type="entry name" value="DNA_primase_DnaG"/>
    <property type="match status" value="1"/>
</dbReference>
<dbReference type="PANTHER" id="PTHR30313:SF2">
    <property type="entry name" value="DNA PRIMASE"/>
    <property type="match status" value="1"/>
</dbReference>
<evidence type="ECO:0000256" key="3">
    <source>
        <dbReference type="ARBA" id="ARBA00022679"/>
    </source>
</evidence>
<sequence>MRLNDDDIAKVRSSADIADIIGRFIPLVKKGKSFTAVCPFHDDHDPSLSISQDKQIFKCFVCGAGGNVFTFVQDYEHITFPEAVVKVAELIGQPLQVTTSDFVKQVDPHKEAGYKVMNEAIQYMMYTLNSATGSLAKEYLHKRGLDEKIIQQFQIGYNDEADNLAKFLKAKGYKDSDCIATNVTKITESGIHDVFTSRITFPIHDVDGNPIGFSARTMDPSNPSKYINTTETEFYVKGNTVYNYHRSKNDARKMGFILVVEGVTDVIAFARAGISNVCATLGTACTTNQLKLLKQCSSTIRFCYDGDRAGQAATYRAGKMALELGCKVEIVSNKTDKDPDEIIKEFGIERLQDMIKKPITWMEFVFEYLSSKYDLDNYSSKKDFAQEVMSEIKLLSDDFDRQNFTHQLSTMTGFNFQSMLNETQVSKPKEITPKKKVQPITQAIDGRNKAEDILIAQMLLSIDAAEIYKEKLGFLTSDKQQKVAMMILDEYRKTDKIFLADFMDSLQGDELKKYLIDLTTSEAMPQSYSKEIVIGSIDRIKKWLLEEKVQNLKKQIRTITNEESRNALMQEYSNSLVELRRYIDEESRKKQNSSN</sequence>
<dbReference type="InterPro" id="IPR006295">
    <property type="entry name" value="DNA_primase_DnaG"/>
</dbReference>
<dbReference type="EMBL" id="FUWY01000004">
    <property type="protein sequence ID" value="SJZ74655.1"/>
    <property type="molecule type" value="Genomic_DNA"/>
</dbReference>
<dbReference type="Pfam" id="PF13155">
    <property type="entry name" value="Toprim_2"/>
    <property type="match status" value="1"/>
</dbReference>
<dbReference type="InterPro" id="IPR013264">
    <property type="entry name" value="DNAG_N"/>
</dbReference>
<dbReference type="InterPro" id="IPR019475">
    <property type="entry name" value="DNA_primase_DnaB-bd"/>
</dbReference>
<comment type="cofactor">
    <cofactor evidence="12 13 14">
        <name>Zn(2+)</name>
        <dbReference type="ChEBI" id="CHEBI:29105"/>
    </cofactor>
    <text evidence="12 13 14">Binds 1 zinc ion per monomer.</text>
</comment>
<dbReference type="SMART" id="SM00400">
    <property type="entry name" value="ZnF_CHCC"/>
    <property type="match status" value="1"/>
</dbReference>
<keyword evidence="18" id="KW-1185">Reference proteome</keyword>
<keyword evidence="10 12" id="KW-0238">DNA-binding</keyword>
<dbReference type="Pfam" id="PF10410">
    <property type="entry name" value="DnaB_bind"/>
    <property type="match status" value="1"/>
</dbReference>
<comment type="catalytic activity">
    <reaction evidence="12">
        <text>ssDNA + n NTP = ssDNA/pppN(pN)n-1 hybrid + (n-1) diphosphate.</text>
        <dbReference type="EC" id="2.7.7.101"/>
    </reaction>
</comment>
<dbReference type="GO" id="GO:0003677">
    <property type="term" value="F:DNA binding"/>
    <property type="evidence" value="ECO:0007669"/>
    <property type="project" value="UniProtKB-KW"/>
</dbReference>
<dbReference type="AlphaFoldDB" id="A0A1T4N6C9"/>
<evidence type="ECO:0000256" key="9">
    <source>
        <dbReference type="ARBA" id="ARBA00022842"/>
    </source>
</evidence>
<evidence type="ECO:0000259" key="16">
    <source>
        <dbReference type="PROSITE" id="PS50880"/>
    </source>
</evidence>
<evidence type="ECO:0000256" key="5">
    <source>
        <dbReference type="ARBA" id="ARBA00022705"/>
    </source>
</evidence>
<dbReference type="InterPro" id="IPR037068">
    <property type="entry name" value="DNA_primase_core_N_sf"/>
</dbReference>
<keyword evidence="8 12" id="KW-0862">Zinc</keyword>
<dbReference type="GO" id="GO:0008270">
    <property type="term" value="F:zinc ion binding"/>
    <property type="evidence" value="ECO:0007669"/>
    <property type="project" value="UniProtKB-UniRule"/>
</dbReference>
<evidence type="ECO:0000256" key="2">
    <source>
        <dbReference type="ARBA" id="ARBA00022515"/>
    </source>
</evidence>
<feature type="zinc finger region" description="CHC2-type" evidence="12 14">
    <location>
        <begin position="38"/>
        <end position="62"/>
    </location>
</feature>
<dbReference type="InterPro" id="IPR036977">
    <property type="entry name" value="DNA_primase_Znf_CHC2"/>
</dbReference>
<keyword evidence="1 12" id="KW-0240">DNA-directed RNA polymerase</keyword>
<dbReference type="GO" id="GO:0000428">
    <property type="term" value="C:DNA-directed RNA polymerase complex"/>
    <property type="evidence" value="ECO:0007669"/>
    <property type="project" value="UniProtKB-KW"/>
</dbReference>
<feature type="domain" description="Toprim" evidence="16">
    <location>
        <begin position="255"/>
        <end position="336"/>
    </location>
</feature>
<dbReference type="InterPro" id="IPR034151">
    <property type="entry name" value="TOPRIM_DnaG_bac"/>
</dbReference>
<evidence type="ECO:0000256" key="12">
    <source>
        <dbReference type="HAMAP-Rule" id="MF_00974"/>
    </source>
</evidence>
<evidence type="ECO:0000256" key="13">
    <source>
        <dbReference type="PIRNR" id="PIRNR002811"/>
    </source>
</evidence>
<dbReference type="SUPFAM" id="SSF56731">
    <property type="entry name" value="DNA primase core"/>
    <property type="match status" value="1"/>
</dbReference>
<comment type="domain">
    <text evidence="12">Contains an N-terminal zinc-binding domain, a central core domain that contains the primase activity, and a C-terminal DnaB-binding domain.</text>
</comment>
<dbReference type="CDD" id="cd03364">
    <property type="entry name" value="TOPRIM_DnaG_primases"/>
    <property type="match status" value="1"/>
</dbReference>
<dbReference type="GO" id="GO:0005737">
    <property type="term" value="C:cytoplasm"/>
    <property type="evidence" value="ECO:0007669"/>
    <property type="project" value="TreeGrafter"/>
</dbReference>
<dbReference type="InterPro" id="IPR050219">
    <property type="entry name" value="DnaG_primase"/>
</dbReference>
<dbReference type="PROSITE" id="PS50880">
    <property type="entry name" value="TOPRIM"/>
    <property type="match status" value="1"/>
</dbReference>
<dbReference type="InterPro" id="IPR016136">
    <property type="entry name" value="DNA_helicase_N/primase_C"/>
</dbReference>
<dbReference type="Pfam" id="PF08275">
    <property type="entry name" value="DNAG_N"/>
    <property type="match status" value="1"/>
</dbReference>
<dbReference type="NCBIfam" id="TIGR01391">
    <property type="entry name" value="dnaG"/>
    <property type="match status" value="1"/>
</dbReference>
<dbReference type="SUPFAM" id="SSF57783">
    <property type="entry name" value="Zinc beta-ribbon"/>
    <property type="match status" value="1"/>
</dbReference>
<dbReference type="STRING" id="118967.SAMN02745191_1497"/>
<evidence type="ECO:0000256" key="11">
    <source>
        <dbReference type="ARBA" id="ARBA00023163"/>
    </source>
</evidence>
<reference evidence="18" key="1">
    <citation type="submission" date="2017-02" db="EMBL/GenBank/DDBJ databases">
        <authorList>
            <person name="Varghese N."/>
            <person name="Submissions S."/>
        </authorList>
    </citation>
    <scope>NUCLEOTIDE SEQUENCE [LARGE SCALE GENOMIC DNA]</scope>
    <source>
        <strain evidence="18">ATCC 25662</strain>
    </source>
</reference>
<dbReference type="InterPro" id="IPR002694">
    <property type="entry name" value="Znf_CHC2"/>
</dbReference>
<keyword evidence="7 12" id="KW-0863">Zinc-finger</keyword>
<keyword evidence="4 12" id="KW-0548">Nucleotidyltransferase</keyword>
<keyword evidence="3 12" id="KW-0808">Transferase</keyword>
<comment type="similarity">
    <text evidence="12 13">Belongs to the DnaG primase family.</text>
</comment>
<dbReference type="Gene3D" id="3.90.580.10">
    <property type="entry name" value="Zinc finger, CHC2-type domain"/>
    <property type="match status" value="1"/>
</dbReference>
<evidence type="ECO:0000313" key="18">
    <source>
        <dbReference type="Proteomes" id="UP000243297"/>
    </source>
</evidence>
<dbReference type="GO" id="GO:0003899">
    <property type="term" value="F:DNA-directed RNA polymerase activity"/>
    <property type="evidence" value="ECO:0007669"/>
    <property type="project" value="UniProtKB-UniRule"/>
</dbReference>
<evidence type="ECO:0000256" key="15">
    <source>
        <dbReference type="SAM" id="Coils"/>
    </source>
</evidence>
<dbReference type="Gene3D" id="3.40.1360.10">
    <property type="match status" value="1"/>
</dbReference>
<protein>
    <recommendedName>
        <fullName evidence="12 13">DNA primase</fullName>
        <ecNumber evidence="12">2.7.7.101</ecNumber>
    </recommendedName>
</protein>
<dbReference type="FunFam" id="3.90.580.10:FF:000001">
    <property type="entry name" value="DNA primase"/>
    <property type="match status" value="1"/>
</dbReference>
<keyword evidence="15" id="KW-0175">Coiled coil</keyword>
<proteinExistence type="inferred from homology"/>
<organism evidence="17 18">
    <name type="scientific">Anaerorhabdus furcosa</name>
    <dbReference type="NCBI Taxonomy" id="118967"/>
    <lineage>
        <taxon>Bacteria</taxon>
        <taxon>Bacillati</taxon>
        <taxon>Bacillota</taxon>
        <taxon>Erysipelotrichia</taxon>
        <taxon>Erysipelotrichales</taxon>
        <taxon>Erysipelotrichaceae</taxon>
        <taxon>Anaerorhabdus</taxon>
    </lineage>
</organism>
<accession>A0A1T4N6C9</accession>
<evidence type="ECO:0000313" key="17">
    <source>
        <dbReference type="EMBL" id="SJZ74655.1"/>
    </source>
</evidence>
<keyword evidence="11 12" id="KW-0804">Transcription</keyword>
<dbReference type="Proteomes" id="UP000243297">
    <property type="component" value="Unassembled WGS sequence"/>
</dbReference>
<keyword evidence="5 12" id="KW-0235">DNA replication</keyword>
<evidence type="ECO:0000256" key="1">
    <source>
        <dbReference type="ARBA" id="ARBA00022478"/>
    </source>
</evidence>
<dbReference type="Gene3D" id="3.90.980.10">
    <property type="entry name" value="DNA primase, catalytic core, N-terminal domain"/>
    <property type="match status" value="1"/>
</dbReference>
<dbReference type="InterPro" id="IPR030846">
    <property type="entry name" value="DnaG_bac"/>
</dbReference>
<dbReference type="PANTHER" id="PTHR30313">
    <property type="entry name" value="DNA PRIMASE"/>
    <property type="match status" value="1"/>
</dbReference>
<comment type="function">
    <text evidence="12 13">RNA polymerase that catalyzes the synthesis of short RNA molecules used as primers for DNA polymerase during DNA replication.</text>
</comment>
<keyword evidence="6 12" id="KW-0479">Metal-binding</keyword>
<feature type="coiled-coil region" evidence="15">
    <location>
        <begin position="542"/>
        <end position="589"/>
    </location>
</feature>
<dbReference type="OrthoDB" id="9803773at2"/>
<dbReference type="GO" id="GO:1990077">
    <property type="term" value="C:primosome complex"/>
    <property type="evidence" value="ECO:0007669"/>
    <property type="project" value="UniProtKB-KW"/>
</dbReference>
<evidence type="ECO:0000256" key="10">
    <source>
        <dbReference type="ARBA" id="ARBA00023125"/>
    </source>
</evidence>
<dbReference type="PIRSF" id="PIRSF002811">
    <property type="entry name" value="DnaG"/>
    <property type="match status" value="1"/>
</dbReference>
<evidence type="ECO:0000256" key="7">
    <source>
        <dbReference type="ARBA" id="ARBA00022771"/>
    </source>
</evidence>
<dbReference type="RefSeq" id="WP_078711898.1">
    <property type="nucleotide sequence ID" value="NZ_FUWY01000004.1"/>
</dbReference>
<evidence type="ECO:0000256" key="6">
    <source>
        <dbReference type="ARBA" id="ARBA00022723"/>
    </source>
</evidence>
<evidence type="ECO:0000256" key="4">
    <source>
        <dbReference type="ARBA" id="ARBA00022695"/>
    </source>
</evidence>
<dbReference type="Gene3D" id="1.10.860.10">
    <property type="entry name" value="DNAb Helicase, Chain A"/>
    <property type="match status" value="1"/>
</dbReference>
<dbReference type="GO" id="GO:0006269">
    <property type="term" value="P:DNA replication, synthesis of primer"/>
    <property type="evidence" value="ECO:0007669"/>
    <property type="project" value="UniProtKB-UniRule"/>
</dbReference>